<dbReference type="EMBL" id="JAQQAF010000004">
    <property type="protein sequence ID" value="KAJ8494246.1"/>
    <property type="molecule type" value="Genomic_DNA"/>
</dbReference>
<accession>A0AAV8RAN7</accession>
<keyword evidence="2" id="KW-1185">Reference proteome</keyword>
<name>A0AAV8RAN7_ENSVE</name>
<dbReference type="AlphaFoldDB" id="A0AAV8RAN7"/>
<comment type="caution">
    <text evidence="1">The sequence shown here is derived from an EMBL/GenBank/DDBJ whole genome shotgun (WGS) entry which is preliminary data.</text>
</comment>
<dbReference type="Proteomes" id="UP001222027">
    <property type="component" value="Unassembled WGS sequence"/>
</dbReference>
<organism evidence="1 2">
    <name type="scientific">Ensete ventricosum</name>
    <name type="common">Abyssinian banana</name>
    <name type="synonym">Musa ensete</name>
    <dbReference type="NCBI Taxonomy" id="4639"/>
    <lineage>
        <taxon>Eukaryota</taxon>
        <taxon>Viridiplantae</taxon>
        <taxon>Streptophyta</taxon>
        <taxon>Embryophyta</taxon>
        <taxon>Tracheophyta</taxon>
        <taxon>Spermatophyta</taxon>
        <taxon>Magnoliopsida</taxon>
        <taxon>Liliopsida</taxon>
        <taxon>Zingiberales</taxon>
        <taxon>Musaceae</taxon>
        <taxon>Ensete</taxon>
    </lineage>
</organism>
<gene>
    <name evidence="1" type="ORF">OPV22_015967</name>
</gene>
<protein>
    <submittedName>
        <fullName evidence="1">Uncharacterized protein</fullName>
    </submittedName>
</protein>
<reference evidence="1 2" key="1">
    <citation type="submission" date="2022-12" db="EMBL/GenBank/DDBJ databases">
        <title>Chromosome-scale assembly of the Ensete ventricosum genome.</title>
        <authorList>
            <person name="Dussert Y."/>
            <person name="Stocks J."/>
            <person name="Wendawek A."/>
            <person name="Woldeyes F."/>
            <person name="Nichols R.A."/>
            <person name="Borrell J.S."/>
        </authorList>
    </citation>
    <scope>NUCLEOTIDE SEQUENCE [LARGE SCALE GENOMIC DNA]</scope>
    <source>
        <strain evidence="2">cv. Maze</strain>
        <tissue evidence="1">Seeds</tissue>
    </source>
</reference>
<proteinExistence type="predicted"/>
<sequence length="132" mass="15276">MEETDTIRLKVARKLKPMFEMRLERLKILIADQEEATESRALMIEKKKKLSRHVLDDDKKRSHKGIFHHAKRTPHVINSTTTVELRRSSSPLSAFLAPHLVAVEQPCNLDSFKTKSNSPKWIKGKLTGQRKH</sequence>
<evidence type="ECO:0000313" key="2">
    <source>
        <dbReference type="Proteomes" id="UP001222027"/>
    </source>
</evidence>
<evidence type="ECO:0000313" key="1">
    <source>
        <dbReference type="EMBL" id="KAJ8494246.1"/>
    </source>
</evidence>